<dbReference type="InterPro" id="IPR011453">
    <property type="entry name" value="DUF1559"/>
</dbReference>
<dbReference type="KEGG" id="ccot:CCAX7_30240"/>
<dbReference type="InterPro" id="IPR045584">
    <property type="entry name" value="Pilin-like"/>
</dbReference>
<dbReference type="PANTHER" id="PTHR30093:SF2">
    <property type="entry name" value="TYPE II SECRETION SYSTEM PROTEIN H"/>
    <property type="match status" value="1"/>
</dbReference>
<sequence>MSLSRKHGISGFTLIELLVVIAIIAILAAILFPVFAQAREKARQIACLSNLRQIGIGLNMYVQDNDERYPGALETAPTINGGTDAREPLDRQLDSYIKNDRLWSCPSDHQQRVSAAAGNGLSFWDENYRAQAIPRSYTYIAQITTDQANGTDANTGLSTYNGVNGSAPRTGVAIAAVDQPSNTIALAEIWPAVNYAATDSSYVGSPSGSIFANCDLWKLAGRTPNAAPGTAMSLPNACSGLNNRQPTAGHVSGTGSNYVMADGSAKFRRWTEVRANDFYMFKLQKPDTVVSP</sequence>
<dbReference type="RefSeq" id="WP_119320450.1">
    <property type="nucleotide sequence ID" value="NZ_AP025739.1"/>
</dbReference>
<keyword evidence="1" id="KW-0488">Methylation</keyword>
<dbReference type="Pfam" id="PF07596">
    <property type="entry name" value="SBP_bac_10"/>
    <property type="match status" value="1"/>
</dbReference>
<dbReference type="NCBIfam" id="TIGR02532">
    <property type="entry name" value="IV_pilin_GFxxxE"/>
    <property type="match status" value="1"/>
</dbReference>
<gene>
    <name evidence="2" type="ORF">CCAX7_30240</name>
</gene>
<dbReference type="GO" id="GO:0015627">
    <property type="term" value="C:type II protein secretion system complex"/>
    <property type="evidence" value="ECO:0007669"/>
    <property type="project" value="InterPro"/>
</dbReference>
<evidence type="ECO:0000313" key="2">
    <source>
        <dbReference type="EMBL" id="BDI30973.1"/>
    </source>
</evidence>
<dbReference type="Gene3D" id="3.30.700.10">
    <property type="entry name" value="Glycoprotein, Type 4 Pilin"/>
    <property type="match status" value="1"/>
</dbReference>
<dbReference type="InterPro" id="IPR000983">
    <property type="entry name" value="Bac_GSPG_pilin"/>
</dbReference>
<organism evidence="2 3">
    <name type="scientific">Capsulimonas corticalis</name>
    <dbReference type="NCBI Taxonomy" id="2219043"/>
    <lineage>
        <taxon>Bacteria</taxon>
        <taxon>Bacillati</taxon>
        <taxon>Armatimonadota</taxon>
        <taxon>Armatimonadia</taxon>
        <taxon>Capsulimonadales</taxon>
        <taxon>Capsulimonadaceae</taxon>
        <taxon>Capsulimonas</taxon>
    </lineage>
</organism>
<reference evidence="2 3" key="1">
    <citation type="journal article" date="2019" name="Int. J. Syst. Evol. Microbiol.">
        <title>Capsulimonas corticalis gen. nov., sp. nov., an aerobic capsulated bacterium, of a novel bacterial order, Capsulimonadales ord. nov., of the class Armatimonadia of the phylum Armatimonadetes.</title>
        <authorList>
            <person name="Li J."/>
            <person name="Kudo C."/>
            <person name="Tonouchi A."/>
        </authorList>
    </citation>
    <scope>NUCLEOTIDE SEQUENCE [LARGE SCALE GENOMIC DNA]</scope>
    <source>
        <strain evidence="2 3">AX-7</strain>
    </source>
</reference>
<accession>A0A402CSU0</accession>
<dbReference type="SUPFAM" id="SSF54523">
    <property type="entry name" value="Pili subunits"/>
    <property type="match status" value="1"/>
</dbReference>
<dbReference type="PROSITE" id="PS00409">
    <property type="entry name" value="PROKAR_NTER_METHYL"/>
    <property type="match status" value="1"/>
</dbReference>
<dbReference type="GO" id="GO:0015628">
    <property type="term" value="P:protein secretion by the type II secretion system"/>
    <property type="evidence" value="ECO:0007669"/>
    <property type="project" value="InterPro"/>
</dbReference>
<evidence type="ECO:0000313" key="3">
    <source>
        <dbReference type="Proteomes" id="UP000287394"/>
    </source>
</evidence>
<dbReference type="EMBL" id="AP025739">
    <property type="protein sequence ID" value="BDI30973.1"/>
    <property type="molecule type" value="Genomic_DNA"/>
</dbReference>
<proteinExistence type="predicted"/>
<dbReference type="Proteomes" id="UP000287394">
    <property type="component" value="Chromosome"/>
</dbReference>
<keyword evidence="3" id="KW-1185">Reference proteome</keyword>
<dbReference type="AlphaFoldDB" id="A0A402CSU0"/>
<protein>
    <submittedName>
        <fullName evidence="2">Uncharacterized protein</fullName>
    </submittedName>
</protein>
<dbReference type="OrthoDB" id="9814610at2"/>
<dbReference type="PANTHER" id="PTHR30093">
    <property type="entry name" value="GENERAL SECRETION PATHWAY PROTEIN G"/>
    <property type="match status" value="1"/>
</dbReference>
<evidence type="ECO:0000256" key="1">
    <source>
        <dbReference type="ARBA" id="ARBA00022481"/>
    </source>
</evidence>
<name>A0A402CSU0_9BACT</name>
<dbReference type="InterPro" id="IPR012902">
    <property type="entry name" value="N_methyl_site"/>
</dbReference>
<dbReference type="PRINTS" id="PR00813">
    <property type="entry name" value="BCTERIALGSPG"/>
</dbReference>
<dbReference type="Pfam" id="PF07963">
    <property type="entry name" value="N_methyl"/>
    <property type="match status" value="1"/>
</dbReference>